<dbReference type="EMBL" id="JBHTLK010000123">
    <property type="protein sequence ID" value="MFD1149794.1"/>
    <property type="molecule type" value="Genomic_DNA"/>
</dbReference>
<sequence>MVTVTWRPRLIALDIDGTITPVGREDVAPAVRAAIDRAVDHGAHVVLSTGRSLVGTRPIVDDLGLRGTTAICSNGAVWWDTDSRAVVRQVAFDPGPSVERLRALLPDAVFAVEVTGVGNLSLGRFPDGDLWGDVREVTFAELAATPTSRLVVRWVGRTPEELALRVLDVDLPGVTASCDHTEPWLTLSPPGVTKGAALEELRHALGVSEEDTLAIGDGSNDVEMLRWAAHGVAMGQAPVAVQEVADAVTGTILDDGAAAVLDRYFAA</sequence>
<dbReference type="PANTHER" id="PTHR10000">
    <property type="entry name" value="PHOSPHOSERINE PHOSPHATASE"/>
    <property type="match status" value="1"/>
</dbReference>
<organism evidence="1 2">
    <name type="scientific">Saccharothrix hoggarensis</name>
    <dbReference type="NCBI Taxonomy" id="913853"/>
    <lineage>
        <taxon>Bacteria</taxon>
        <taxon>Bacillati</taxon>
        <taxon>Actinomycetota</taxon>
        <taxon>Actinomycetes</taxon>
        <taxon>Pseudonocardiales</taxon>
        <taxon>Pseudonocardiaceae</taxon>
        <taxon>Saccharothrix</taxon>
    </lineage>
</organism>
<dbReference type="InterPro" id="IPR036412">
    <property type="entry name" value="HAD-like_sf"/>
</dbReference>
<dbReference type="Proteomes" id="UP001597168">
    <property type="component" value="Unassembled WGS sequence"/>
</dbReference>
<name>A0ABW3QYL0_9PSEU</name>
<dbReference type="PANTHER" id="PTHR10000:SF8">
    <property type="entry name" value="HAD SUPERFAMILY HYDROLASE-LIKE, TYPE 3"/>
    <property type="match status" value="1"/>
</dbReference>
<accession>A0ABW3QYL0</accession>
<keyword evidence="2" id="KW-1185">Reference proteome</keyword>
<dbReference type="Gene3D" id="3.30.1240.10">
    <property type="match status" value="1"/>
</dbReference>
<reference evidence="2" key="1">
    <citation type="journal article" date="2019" name="Int. J. Syst. Evol. Microbiol.">
        <title>The Global Catalogue of Microorganisms (GCM) 10K type strain sequencing project: providing services to taxonomists for standard genome sequencing and annotation.</title>
        <authorList>
            <consortium name="The Broad Institute Genomics Platform"/>
            <consortium name="The Broad Institute Genome Sequencing Center for Infectious Disease"/>
            <person name="Wu L."/>
            <person name="Ma J."/>
        </authorList>
    </citation>
    <scope>NUCLEOTIDE SEQUENCE [LARGE SCALE GENOMIC DNA]</scope>
    <source>
        <strain evidence="2">CCUG 60214</strain>
    </source>
</reference>
<dbReference type="EC" id="3.1.3.-" evidence="1"/>
<dbReference type="Pfam" id="PF08282">
    <property type="entry name" value="Hydrolase_3"/>
    <property type="match status" value="2"/>
</dbReference>
<gene>
    <name evidence="1" type="ORF">ACFQ3T_21895</name>
</gene>
<dbReference type="RefSeq" id="WP_380725341.1">
    <property type="nucleotide sequence ID" value="NZ_JBHTLK010000123.1"/>
</dbReference>
<dbReference type="Gene3D" id="3.40.50.1000">
    <property type="entry name" value="HAD superfamily/HAD-like"/>
    <property type="match status" value="2"/>
</dbReference>
<comment type="caution">
    <text evidence="1">The sequence shown here is derived from an EMBL/GenBank/DDBJ whole genome shotgun (WGS) entry which is preliminary data.</text>
</comment>
<keyword evidence="1" id="KW-0378">Hydrolase</keyword>
<dbReference type="PROSITE" id="PS01229">
    <property type="entry name" value="COF_2"/>
    <property type="match status" value="1"/>
</dbReference>
<proteinExistence type="predicted"/>
<evidence type="ECO:0000313" key="1">
    <source>
        <dbReference type="EMBL" id="MFD1149794.1"/>
    </source>
</evidence>
<dbReference type="GO" id="GO:0016787">
    <property type="term" value="F:hydrolase activity"/>
    <property type="evidence" value="ECO:0007669"/>
    <property type="project" value="UniProtKB-KW"/>
</dbReference>
<evidence type="ECO:0000313" key="2">
    <source>
        <dbReference type="Proteomes" id="UP001597168"/>
    </source>
</evidence>
<protein>
    <submittedName>
        <fullName evidence="1">HAD family hydrolase</fullName>
        <ecNumber evidence="1">3.1.3.-</ecNumber>
    </submittedName>
</protein>
<dbReference type="SUPFAM" id="SSF56784">
    <property type="entry name" value="HAD-like"/>
    <property type="match status" value="1"/>
</dbReference>
<dbReference type="InterPro" id="IPR023214">
    <property type="entry name" value="HAD_sf"/>
</dbReference>